<evidence type="ECO:0000313" key="8">
    <source>
        <dbReference type="EMBL" id="KAJ3514885.1"/>
    </source>
</evidence>
<keyword evidence="6 7" id="KW-0503">Monooxygenase</keyword>
<comment type="caution">
    <text evidence="8">The sequence shown here is derived from an EMBL/GenBank/DDBJ whole genome shotgun (WGS) entry which is preliminary data.</text>
</comment>
<dbReference type="Gene3D" id="1.10.630.10">
    <property type="entry name" value="Cytochrome P450"/>
    <property type="match status" value="2"/>
</dbReference>
<evidence type="ECO:0000313" key="9">
    <source>
        <dbReference type="Proteomes" id="UP001148786"/>
    </source>
</evidence>
<name>A0A9W8MYA5_9AGAR</name>
<dbReference type="OrthoDB" id="1844152at2759"/>
<dbReference type="AlphaFoldDB" id="A0A9W8MYA5"/>
<dbReference type="PANTHER" id="PTHR46206">
    <property type="entry name" value="CYTOCHROME P450"/>
    <property type="match status" value="1"/>
</dbReference>
<dbReference type="InterPro" id="IPR036396">
    <property type="entry name" value="Cyt_P450_sf"/>
</dbReference>
<evidence type="ECO:0000256" key="3">
    <source>
        <dbReference type="ARBA" id="ARBA00022723"/>
    </source>
</evidence>
<dbReference type="GO" id="GO:0005506">
    <property type="term" value="F:iron ion binding"/>
    <property type="evidence" value="ECO:0007669"/>
    <property type="project" value="InterPro"/>
</dbReference>
<reference evidence="8" key="1">
    <citation type="submission" date="2022-07" db="EMBL/GenBank/DDBJ databases">
        <title>Genome Sequence of Agrocybe chaxingu.</title>
        <authorList>
            <person name="Buettner E."/>
        </authorList>
    </citation>
    <scope>NUCLEOTIDE SEQUENCE</scope>
    <source>
        <strain evidence="8">MP-N11</strain>
    </source>
</reference>
<dbReference type="InterPro" id="IPR001128">
    <property type="entry name" value="Cyt_P450"/>
</dbReference>
<keyword evidence="4 7" id="KW-0560">Oxidoreductase</keyword>
<evidence type="ECO:0000256" key="4">
    <source>
        <dbReference type="ARBA" id="ARBA00023002"/>
    </source>
</evidence>
<evidence type="ECO:0008006" key="10">
    <source>
        <dbReference type="Google" id="ProtNLM"/>
    </source>
</evidence>
<dbReference type="SUPFAM" id="SSF48264">
    <property type="entry name" value="Cytochrome P450"/>
    <property type="match status" value="1"/>
</dbReference>
<keyword evidence="3 7" id="KW-0479">Metal-binding</keyword>
<evidence type="ECO:0000256" key="5">
    <source>
        <dbReference type="ARBA" id="ARBA00023004"/>
    </source>
</evidence>
<protein>
    <recommendedName>
        <fullName evidence="10">Cytochrome P450</fullName>
    </recommendedName>
</protein>
<dbReference type="CDD" id="cd11041">
    <property type="entry name" value="CYP503A1-like"/>
    <property type="match status" value="1"/>
</dbReference>
<comment type="cofactor">
    <cofactor evidence="1">
        <name>heme</name>
        <dbReference type="ChEBI" id="CHEBI:30413"/>
    </cofactor>
</comment>
<dbReference type="InterPro" id="IPR002401">
    <property type="entry name" value="Cyt_P450_E_grp-I"/>
</dbReference>
<gene>
    <name evidence="8" type="ORF">NLJ89_g2106</name>
</gene>
<dbReference type="PANTHER" id="PTHR46206:SF6">
    <property type="entry name" value="CYTOCHROME P450 MONOOXYGENASE AN1598-RELATED"/>
    <property type="match status" value="1"/>
</dbReference>
<dbReference type="GO" id="GO:0020037">
    <property type="term" value="F:heme binding"/>
    <property type="evidence" value="ECO:0007669"/>
    <property type="project" value="InterPro"/>
</dbReference>
<dbReference type="Pfam" id="PF00067">
    <property type="entry name" value="p450"/>
    <property type="match status" value="2"/>
</dbReference>
<dbReference type="InterPro" id="IPR017972">
    <property type="entry name" value="Cyt_P450_CS"/>
</dbReference>
<dbReference type="GO" id="GO:0004497">
    <property type="term" value="F:monooxygenase activity"/>
    <property type="evidence" value="ECO:0007669"/>
    <property type="project" value="UniProtKB-KW"/>
</dbReference>
<dbReference type="GO" id="GO:0016705">
    <property type="term" value="F:oxidoreductase activity, acting on paired donors, with incorporation or reduction of molecular oxygen"/>
    <property type="evidence" value="ECO:0007669"/>
    <property type="project" value="InterPro"/>
</dbReference>
<keyword evidence="7" id="KW-0349">Heme</keyword>
<dbReference type="EMBL" id="JANKHO010000123">
    <property type="protein sequence ID" value="KAJ3514885.1"/>
    <property type="molecule type" value="Genomic_DNA"/>
</dbReference>
<dbReference type="Proteomes" id="UP001148786">
    <property type="component" value="Unassembled WGS sequence"/>
</dbReference>
<keyword evidence="5 7" id="KW-0408">Iron</keyword>
<dbReference type="PROSITE" id="PS00086">
    <property type="entry name" value="CYTOCHROME_P450"/>
    <property type="match status" value="1"/>
</dbReference>
<dbReference type="PRINTS" id="PR00463">
    <property type="entry name" value="EP450I"/>
</dbReference>
<evidence type="ECO:0000256" key="2">
    <source>
        <dbReference type="ARBA" id="ARBA00010617"/>
    </source>
</evidence>
<organism evidence="8 9">
    <name type="scientific">Agrocybe chaxingu</name>
    <dbReference type="NCBI Taxonomy" id="84603"/>
    <lineage>
        <taxon>Eukaryota</taxon>
        <taxon>Fungi</taxon>
        <taxon>Dikarya</taxon>
        <taxon>Basidiomycota</taxon>
        <taxon>Agaricomycotina</taxon>
        <taxon>Agaricomycetes</taxon>
        <taxon>Agaricomycetidae</taxon>
        <taxon>Agaricales</taxon>
        <taxon>Agaricineae</taxon>
        <taxon>Strophariaceae</taxon>
        <taxon>Agrocybe</taxon>
    </lineage>
</organism>
<evidence type="ECO:0000256" key="7">
    <source>
        <dbReference type="RuleBase" id="RU000461"/>
    </source>
</evidence>
<evidence type="ECO:0000256" key="1">
    <source>
        <dbReference type="ARBA" id="ARBA00001971"/>
    </source>
</evidence>
<accession>A0A9W8MYA5</accession>
<evidence type="ECO:0000256" key="6">
    <source>
        <dbReference type="ARBA" id="ARBA00023033"/>
    </source>
</evidence>
<comment type="similarity">
    <text evidence="2 7">Belongs to the cytochrome P450 family.</text>
</comment>
<keyword evidence="9" id="KW-1185">Reference proteome</keyword>
<proteinExistence type="inferred from homology"/>
<sequence>MHIVCRTSNRLFVGLPLCRSPEYQTLNEQFTIHVFQDALKISMFPRFLRPFVGQYLTQVPKSVQRTIALVRPMIQQRLDNEKKYGPDWPDKPNDLTSWLLEDTEEHQKNVHDMALRLLTVNFAAIHTSTMAFNVLYDLAIHPEYVPAMRDEVEAVIGAEGWTKVAMGKLRKLDSFIKESQRLTTGALCQPFSGRREVESESIKHQMVSLSPDYIVFGMGRHACPGRFFAVNEIKVMLAHVLLTYDVKLPNNGPRPENVWMFANCSPNPTAEVLFRKRAAA</sequence>